<evidence type="ECO:0000256" key="2">
    <source>
        <dbReference type="ARBA" id="ARBA00009773"/>
    </source>
</evidence>
<feature type="transmembrane region" description="Helical" evidence="6">
    <location>
        <begin position="260"/>
        <end position="280"/>
    </location>
</feature>
<dbReference type="PANTHER" id="PTHR21716">
    <property type="entry name" value="TRANSMEMBRANE PROTEIN"/>
    <property type="match status" value="1"/>
</dbReference>
<comment type="subcellular location">
    <subcellularLocation>
        <location evidence="1">Membrane</location>
        <topology evidence="1">Multi-pass membrane protein</topology>
    </subcellularLocation>
</comment>
<evidence type="ECO:0000313" key="8">
    <source>
        <dbReference type="Proteomes" id="UP001556196"/>
    </source>
</evidence>
<feature type="transmembrane region" description="Helical" evidence="6">
    <location>
        <begin position="24"/>
        <end position="42"/>
    </location>
</feature>
<proteinExistence type="inferred from homology"/>
<dbReference type="PANTHER" id="PTHR21716:SF16">
    <property type="entry name" value="BLL1467 PROTEIN"/>
    <property type="match status" value="1"/>
</dbReference>
<keyword evidence="3 6" id="KW-0812">Transmembrane</keyword>
<name>A0ABV3R1P9_9HYPH</name>
<keyword evidence="8" id="KW-1185">Reference proteome</keyword>
<accession>A0ABV3R1P9</accession>
<dbReference type="Proteomes" id="UP001556196">
    <property type="component" value="Unassembled WGS sequence"/>
</dbReference>
<comment type="similarity">
    <text evidence="2">Belongs to the autoinducer-2 exporter (AI-2E) (TC 2.A.86) family.</text>
</comment>
<gene>
    <name evidence="7" type="ORF">ABUE31_14720</name>
</gene>
<reference evidence="7 8" key="1">
    <citation type="submission" date="2024-06" db="EMBL/GenBank/DDBJ databases">
        <authorList>
            <person name="Tuo L."/>
        </authorList>
    </citation>
    <scope>NUCLEOTIDE SEQUENCE [LARGE SCALE GENOMIC DNA]</scope>
    <source>
        <strain evidence="7 8">ZMM04-5</strain>
    </source>
</reference>
<feature type="transmembrane region" description="Helical" evidence="6">
    <location>
        <begin position="144"/>
        <end position="165"/>
    </location>
</feature>
<protein>
    <submittedName>
        <fullName evidence="7">AI-2E family transporter</fullName>
    </submittedName>
</protein>
<evidence type="ECO:0000313" key="7">
    <source>
        <dbReference type="EMBL" id="MEW9807244.1"/>
    </source>
</evidence>
<evidence type="ECO:0000256" key="4">
    <source>
        <dbReference type="ARBA" id="ARBA00022989"/>
    </source>
</evidence>
<feature type="transmembrane region" description="Helical" evidence="6">
    <location>
        <begin position="223"/>
        <end position="248"/>
    </location>
</feature>
<evidence type="ECO:0000256" key="5">
    <source>
        <dbReference type="ARBA" id="ARBA00023136"/>
    </source>
</evidence>
<keyword evidence="5 6" id="KW-0472">Membrane</keyword>
<feature type="transmembrane region" description="Helical" evidence="6">
    <location>
        <begin position="195"/>
        <end position="217"/>
    </location>
</feature>
<feature type="transmembrane region" description="Helical" evidence="6">
    <location>
        <begin position="292"/>
        <end position="321"/>
    </location>
</feature>
<sequence length="362" mass="38862">MLLAGIFILTGIYALYFARDFVMPVVLAFLLALMLTPIVRFLKKRGMPEALSATLLVLLSVGAIGSAGYFLSGPVVQLANDAPAIGRRITARLSELRHPFEKFVEASHQVEKVTETAQEPGVQRVVLAQPGIISQAAGNLLSGATTAAITFVLSLFLLASGTLFYEKIVQSFTRLSEKKRALRIVYDVEREISRYLLTVAIINAGLGVVIALGLWALGMPNPAVWGVAAAALNFLPYVGALATVLLVAAMSLISFDTLSYALLAPAFVVMCNIIEGQLVTPLVVGRRLEINAVAIFIAVAFWSWLWGFVGALIAVPLLVIVKVFCDHFDSWSNVGNFLSAHQGQEQAEIDAETEASRAGTTA</sequence>
<dbReference type="Pfam" id="PF01594">
    <property type="entry name" value="AI-2E_transport"/>
    <property type="match status" value="1"/>
</dbReference>
<dbReference type="EMBL" id="JBFOCI010000004">
    <property type="protein sequence ID" value="MEW9807244.1"/>
    <property type="molecule type" value="Genomic_DNA"/>
</dbReference>
<evidence type="ECO:0000256" key="6">
    <source>
        <dbReference type="SAM" id="Phobius"/>
    </source>
</evidence>
<keyword evidence="4 6" id="KW-1133">Transmembrane helix</keyword>
<evidence type="ECO:0000256" key="3">
    <source>
        <dbReference type="ARBA" id="ARBA00022692"/>
    </source>
</evidence>
<feature type="transmembrane region" description="Helical" evidence="6">
    <location>
        <begin position="54"/>
        <end position="71"/>
    </location>
</feature>
<organism evidence="7 8">
    <name type="scientific">Mesorhizobium marinum</name>
    <dbReference type="NCBI Taxonomy" id="3228790"/>
    <lineage>
        <taxon>Bacteria</taxon>
        <taxon>Pseudomonadati</taxon>
        <taxon>Pseudomonadota</taxon>
        <taxon>Alphaproteobacteria</taxon>
        <taxon>Hyphomicrobiales</taxon>
        <taxon>Phyllobacteriaceae</taxon>
        <taxon>Mesorhizobium</taxon>
    </lineage>
</organism>
<comment type="caution">
    <text evidence="7">The sequence shown here is derived from an EMBL/GenBank/DDBJ whole genome shotgun (WGS) entry which is preliminary data.</text>
</comment>
<dbReference type="InterPro" id="IPR002549">
    <property type="entry name" value="AI-2E-like"/>
</dbReference>
<evidence type="ECO:0000256" key="1">
    <source>
        <dbReference type="ARBA" id="ARBA00004141"/>
    </source>
</evidence>